<dbReference type="EMBL" id="KQ435994">
    <property type="protein sequence ID" value="KOX67666.1"/>
    <property type="molecule type" value="Genomic_DNA"/>
</dbReference>
<protein>
    <submittedName>
        <fullName evidence="1">Uncharacterized protein</fullName>
    </submittedName>
</protein>
<evidence type="ECO:0000313" key="2">
    <source>
        <dbReference type="Proteomes" id="UP000053105"/>
    </source>
</evidence>
<accession>A0A0M8ZQ30</accession>
<proteinExistence type="predicted"/>
<sequence length="322" mass="37970">MDDTRDSGLCDPVRDEDQEMLQINDVTLMLIILSVLAQGTRSESLKIFLTVKKKARFKKHFQLDVLEYLPIIDINSTFPIISFILNFITFYRSKFYVCIKKKRKIYLKSPSEKKKTQCRSRASNAFEGIVETSCTRTYEQQQRRQRRVDEEEEGMKQGVREGSSYRLMVFISVRNSKEKFGRKYARFCSLYMRNWEIRNLRLLNNFILQVYCAINDRISIFSIDGRCSSPAKFRIDNDRNTIEVNCDEQQVASFPLMPLQFCQEKVRDTLYIVTQLLCDNILFLRKTECVFVKLFHADVAGLLRRKVKCMRGTKLIKKLKVE</sequence>
<gene>
    <name evidence="1" type="ORF">WN51_08206</name>
</gene>
<evidence type="ECO:0000313" key="1">
    <source>
        <dbReference type="EMBL" id="KOX67666.1"/>
    </source>
</evidence>
<dbReference type="AlphaFoldDB" id="A0A0M8ZQ30"/>
<organism evidence="1 2">
    <name type="scientific">Melipona quadrifasciata</name>
    <dbReference type="NCBI Taxonomy" id="166423"/>
    <lineage>
        <taxon>Eukaryota</taxon>
        <taxon>Metazoa</taxon>
        <taxon>Ecdysozoa</taxon>
        <taxon>Arthropoda</taxon>
        <taxon>Hexapoda</taxon>
        <taxon>Insecta</taxon>
        <taxon>Pterygota</taxon>
        <taxon>Neoptera</taxon>
        <taxon>Endopterygota</taxon>
        <taxon>Hymenoptera</taxon>
        <taxon>Apocrita</taxon>
        <taxon>Aculeata</taxon>
        <taxon>Apoidea</taxon>
        <taxon>Anthophila</taxon>
        <taxon>Apidae</taxon>
        <taxon>Melipona</taxon>
    </lineage>
</organism>
<name>A0A0M8ZQ30_9HYME</name>
<reference evidence="1 2" key="1">
    <citation type="submission" date="2015-07" db="EMBL/GenBank/DDBJ databases">
        <title>The genome of Melipona quadrifasciata.</title>
        <authorList>
            <person name="Pan H."/>
            <person name="Kapheim K."/>
        </authorList>
    </citation>
    <scope>NUCLEOTIDE SEQUENCE [LARGE SCALE GENOMIC DNA]</scope>
    <source>
        <strain evidence="1">0111107301</strain>
        <tissue evidence="1">Whole body</tissue>
    </source>
</reference>
<keyword evidence="2" id="KW-1185">Reference proteome</keyword>
<dbReference type="Proteomes" id="UP000053105">
    <property type="component" value="Unassembled WGS sequence"/>
</dbReference>